<dbReference type="PRINTS" id="PR00463">
    <property type="entry name" value="EP450I"/>
</dbReference>
<keyword evidence="2 5" id="KW-0479">Metal-binding</keyword>
<dbReference type="PRINTS" id="PR00385">
    <property type="entry name" value="P450"/>
</dbReference>
<dbReference type="AlphaFoldDB" id="A0A812W498"/>
<reference evidence="6" key="1">
    <citation type="submission" date="2021-02" db="EMBL/GenBank/DDBJ databases">
        <authorList>
            <person name="Dougan E. K."/>
            <person name="Rhodes N."/>
            <person name="Thang M."/>
            <person name="Chan C."/>
        </authorList>
    </citation>
    <scope>NUCLEOTIDE SEQUENCE</scope>
</reference>
<proteinExistence type="inferred from homology"/>
<dbReference type="GO" id="GO:0016705">
    <property type="term" value="F:oxidoreductase activity, acting on paired donors, with incorporation or reduction of molecular oxygen"/>
    <property type="evidence" value="ECO:0007669"/>
    <property type="project" value="InterPro"/>
</dbReference>
<dbReference type="SUPFAM" id="SSF48264">
    <property type="entry name" value="Cytochrome P450"/>
    <property type="match status" value="1"/>
</dbReference>
<evidence type="ECO:0000256" key="5">
    <source>
        <dbReference type="PIRSR" id="PIRSR602401-1"/>
    </source>
</evidence>
<dbReference type="EMBL" id="CAJNIZ010043267">
    <property type="protein sequence ID" value="CAE7655938.1"/>
    <property type="molecule type" value="Genomic_DNA"/>
</dbReference>
<dbReference type="GO" id="GO:0004497">
    <property type="term" value="F:monooxygenase activity"/>
    <property type="evidence" value="ECO:0007669"/>
    <property type="project" value="InterPro"/>
</dbReference>
<gene>
    <name evidence="6" type="primary">CYP704C1</name>
    <name evidence="6" type="ORF">SPIL2461_LOCUS17625</name>
</gene>
<dbReference type="Proteomes" id="UP000649617">
    <property type="component" value="Unassembled WGS sequence"/>
</dbReference>
<feature type="binding site" description="axial binding residue" evidence="5">
    <location>
        <position position="273"/>
    </location>
    <ligand>
        <name>heme</name>
        <dbReference type="ChEBI" id="CHEBI:30413"/>
    </ligand>
    <ligandPart>
        <name>Fe</name>
        <dbReference type="ChEBI" id="CHEBI:18248"/>
    </ligandPart>
</feature>
<dbReference type="PANTHER" id="PTHR24296">
    <property type="entry name" value="CYTOCHROME P450"/>
    <property type="match status" value="1"/>
</dbReference>
<comment type="cofactor">
    <cofactor evidence="5">
        <name>heme</name>
        <dbReference type="ChEBI" id="CHEBI:30413"/>
    </cofactor>
</comment>
<protein>
    <submittedName>
        <fullName evidence="6">CYP704C1 protein</fullName>
    </submittedName>
</protein>
<dbReference type="Gene3D" id="1.10.630.10">
    <property type="entry name" value="Cytochrome P450"/>
    <property type="match status" value="1"/>
</dbReference>
<dbReference type="GO" id="GO:0005506">
    <property type="term" value="F:iron ion binding"/>
    <property type="evidence" value="ECO:0007669"/>
    <property type="project" value="InterPro"/>
</dbReference>
<evidence type="ECO:0000256" key="4">
    <source>
        <dbReference type="ARBA" id="ARBA00023004"/>
    </source>
</evidence>
<dbReference type="InterPro" id="IPR002401">
    <property type="entry name" value="Cyt_P450_E_grp-I"/>
</dbReference>
<keyword evidence="4 5" id="KW-0408">Iron</keyword>
<evidence type="ECO:0000313" key="6">
    <source>
        <dbReference type="EMBL" id="CAE7655938.1"/>
    </source>
</evidence>
<keyword evidence="3" id="KW-0560">Oxidoreductase</keyword>
<comment type="similarity">
    <text evidence="1">Belongs to the cytochrome P450 family.</text>
</comment>
<evidence type="ECO:0000256" key="1">
    <source>
        <dbReference type="ARBA" id="ARBA00010617"/>
    </source>
</evidence>
<name>A0A812W498_SYMPI</name>
<dbReference type="GO" id="GO:0020037">
    <property type="term" value="F:heme binding"/>
    <property type="evidence" value="ECO:0007669"/>
    <property type="project" value="InterPro"/>
</dbReference>
<comment type="caution">
    <text evidence="6">The sequence shown here is derived from an EMBL/GenBank/DDBJ whole genome shotgun (WGS) entry which is preliminary data.</text>
</comment>
<evidence type="ECO:0000256" key="2">
    <source>
        <dbReference type="ARBA" id="ARBA00022723"/>
    </source>
</evidence>
<dbReference type="Pfam" id="PF00067">
    <property type="entry name" value="p450"/>
    <property type="match status" value="1"/>
</dbReference>
<organism evidence="6 7">
    <name type="scientific">Symbiodinium pilosum</name>
    <name type="common">Dinoflagellate</name>
    <dbReference type="NCBI Taxonomy" id="2952"/>
    <lineage>
        <taxon>Eukaryota</taxon>
        <taxon>Sar</taxon>
        <taxon>Alveolata</taxon>
        <taxon>Dinophyceae</taxon>
        <taxon>Suessiales</taxon>
        <taxon>Symbiodiniaceae</taxon>
        <taxon>Symbiodinium</taxon>
    </lineage>
</organism>
<keyword evidence="5" id="KW-0349">Heme</keyword>
<sequence length="329" mass="37702">MDSIQKIFFGEDSNTVMGTVNKYGQAFDNAQSLVRVHIFQSFAFHLFSDTFLPWPFGGVSGLARMLWDASSATHREFRAERRKINEEADRLVRECLADPQFESRRDLLALFLQAQKELKFTTSFVKDMVLNLIIAGRDTTACLLSWMFYEIAKSPDIQKRLHDEIDKKSPAGTPLDLKTLSHNEMPYLHGVVYEALRLWPPVPIDSKIAYADDVLPGGFKVPKGVQLAWAPYNMGRDPNRYPDPRAFRPERWIPFSAPAHHEFPVFQAGPRICLGMDMALFEAKIATVELLRHLQFELKPGQQITYGDKITMNIKNGDKDELLVWIKNR</sequence>
<evidence type="ECO:0000313" key="7">
    <source>
        <dbReference type="Proteomes" id="UP000649617"/>
    </source>
</evidence>
<dbReference type="OrthoDB" id="1470350at2759"/>
<accession>A0A812W498</accession>
<evidence type="ECO:0000256" key="3">
    <source>
        <dbReference type="ARBA" id="ARBA00023002"/>
    </source>
</evidence>
<dbReference type="InterPro" id="IPR036396">
    <property type="entry name" value="Cyt_P450_sf"/>
</dbReference>
<keyword evidence="7" id="KW-1185">Reference proteome</keyword>
<dbReference type="InterPro" id="IPR001128">
    <property type="entry name" value="Cyt_P450"/>
</dbReference>